<organism evidence="1 2">
    <name type="scientific">Elysia marginata</name>
    <dbReference type="NCBI Taxonomy" id="1093978"/>
    <lineage>
        <taxon>Eukaryota</taxon>
        <taxon>Metazoa</taxon>
        <taxon>Spiralia</taxon>
        <taxon>Lophotrochozoa</taxon>
        <taxon>Mollusca</taxon>
        <taxon>Gastropoda</taxon>
        <taxon>Heterobranchia</taxon>
        <taxon>Euthyneura</taxon>
        <taxon>Panpulmonata</taxon>
        <taxon>Sacoglossa</taxon>
        <taxon>Placobranchoidea</taxon>
        <taxon>Plakobranchidae</taxon>
        <taxon>Elysia</taxon>
    </lineage>
</organism>
<dbReference type="Gene3D" id="3.20.20.80">
    <property type="entry name" value="Glycosidases"/>
    <property type="match status" value="1"/>
</dbReference>
<evidence type="ECO:0000313" key="1">
    <source>
        <dbReference type="EMBL" id="GFR71929.1"/>
    </source>
</evidence>
<name>A0AAV4FFW5_9GAST</name>
<dbReference type="EMBL" id="BMAT01007809">
    <property type="protein sequence ID" value="GFR71929.1"/>
    <property type="molecule type" value="Genomic_DNA"/>
</dbReference>
<dbReference type="Proteomes" id="UP000762676">
    <property type="component" value="Unassembled WGS sequence"/>
</dbReference>
<gene>
    <name evidence="1" type="ORF">ElyMa_003826500</name>
</gene>
<dbReference type="InterPro" id="IPR017853">
    <property type="entry name" value="GH"/>
</dbReference>
<comment type="caution">
    <text evidence="1">The sequence shown here is derived from an EMBL/GenBank/DDBJ whole genome shotgun (WGS) entry which is preliminary data.</text>
</comment>
<evidence type="ECO:0000313" key="2">
    <source>
        <dbReference type="Proteomes" id="UP000762676"/>
    </source>
</evidence>
<protein>
    <submittedName>
        <fullName evidence="1">Endo-1,4-beta-mannanase 1</fullName>
    </submittedName>
</protein>
<reference evidence="1 2" key="1">
    <citation type="journal article" date="2021" name="Elife">
        <title>Chloroplast acquisition without the gene transfer in kleptoplastic sea slugs, Plakobranchus ocellatus.</title>
        <authorList>
            <person name="Maeda T."/>
            <person name="Takahashi S."/>
            <person name="Yoshida T."/>
            <person name="Shimamura S."/>
            <person name="Takaki Y."/>
            <person name="Nagai Y."/>
            <person name="Toyoda A."/>
            <person name="Suzuki Y."/>
            <person name="Arimoto A."/>
            <person name="Ishii H."/>
            <person name="Satoh N."/>
            <person name="Nishiyama T."/>
            <person name="Hasebe M."/>
            <person name="Maruyama T."/>
            <person name="Minagawa J."/>
            <person name="Obokata J."/>
            <person name="Shigenobu S."/>
        </authorList>
    </citation>
    <scope>NUCLEOTIDE SEQUENCE [LARGE SCALE GENOMIC DNA]</scope>
</reference>
<dbReference type="AlphaFoldDB" id="A0AAV4FFW5"/>
<sequence>MFRHDYTSEQRCWVGGQKIQLPANAKLRFISWQADAIKQEDPKALVTVGVWNPKSNTDHFNMVDHYKDSCLYKAGHKTLHRWQDYGTSKPIVIGEFYKQDGGGMTTNQLFDFVYRHGYSGAWSWDLVSNGPDQRGGITHIKNYSGNGKIQLNI</sequence>
<dbReference type="PANTHER" id="PTHR37398:SF3">
    <property type="entry name" value="GLYCOSIDE HYDROLASE FAMILY 5 DOMAIN-CONTAINING PROTEIN"/>
    <property type="match status" value="1"/>
</dbReference>
<keyword evidence="2" id="KW-1185">Reference proteome</keyword>
<dbReference type="PANTHER" id="PTHR37398">
    <property type="entry name" value="ENDO-BETA-1,4-MANNANASE"/>
    <property type="match status" value="1"/>
</dbReference>
<accession>A0AAV4FFW5</accession>
<proteinExistence type="predicted"/>
<dbReference type="SUPFAM" id="SSF51445">
    <property type="entry name" value="(Trans)glycosidases"/>
    <property type="match status" value="1"/>
</dbReference>